<dbReference type="Ensembl" id="ENSMMMT00000011972.1">
    <property type="protein sequence ID" value="ENSMMMP00000010496.1"/>
    <property type="gene ID" value="ENSMMMG00000009358.1"/>
</dbReference>
<dbReference type="GeneTree" id="ENSGT00960000189723"/>
<feature type="region of interest" description="Disordered" evidence="1">
    <location>
        <begin position="1"/>
        <end position="31"/>
    </location>
</feature>
<reference evidence="2" key="2">
    <citation type="submission" date="2025-09" db="UniProtKB">
        <authorList>
            <consortium name="Ensembl"/>
        </authorList>
    </citation>
    <scope>IDENTIFICATION</scope>
</reference>
<dbReference type="Proteomes" id="UP000694407">
    <property type="component" value="Unplaced"/>
</dbReference>
<keyword evidence="3" id="KW-1185">Reference proteome</keyword>
<protein>
    <submittedName>
        <fullName evidence="2">Uncharacterized protein</fullName>
    </submittedName>
</protein>
<evidence type="ECO:0000313" key="3">
    <source>
        <dbReference type="Proteomes" id="UP000694407"/>
    </source>
</evidence>
<dbReference type="AlphaFoldDB" id="A0A8C6ES07"/>
<reference evidence="2" key="1">
    <citation type="submission" date="2025-08" db="UniProtKB">
        <authorList>
            <consortium name="Ensembl"/>
        </authorList>
    </citation>
    <scope>IDENTIFICATION</scope>
</reference>
<name>A0A8C6ES07_MARMA</name>
<accession>A0A8C6ES07</accession>
<proteinExistence type="predicted"/>
<feature type="region of interest" description="Disordered" evidence="1">
    <location>
        <begin position="54"/>
        <end position="82"/>
    </location>
</feature>
<evidence type="ECO:0000256" key="1">
    <source>
        <dbReference type="SAM" id="MobiDB-lite"/>
    </source>
</evidence>
<organism evidence="2 3">
    <name type="scientific">Marmota marmota marmota</name>
    <name type="common">Alpine marmot</name>
    <dbReference type="NCBI Taxonomy" id="9994"/>
    <lineage>
        <taxon>Eukaryota</taxon>
        <taxon>Metazoa</taxon>
        <taxon>Chordata</taxon>
        <taxon>Craniata</taxon>
        <taxon>Vertebrata</taxon>
        <taxon>Euteleostomi</taxon>
        <taxon>Mammalia</taxon>
        <taxon>Eutheria</taxon>
        <taxon>Euarchontoglires</taxon>
        <taxon>Glires</taxon>
        <taxon>Rodentia</taxon>
        <taxon>Sciuromorpha</taxon>
        <taxon>Sciuridae</taxon>
        <taxon>Xerinae</taxon>
        <taxon>Marmotini</taxon>
        <taxon>Marmota</taxon>
    </lineage>
</organism>
<evidence type="ECO:0000313" key="2">
    <source>
        <dbReference type="Ensembl" id="ENSMMMP00000010496.1"/>
    </source>
</evidence>
<sequence>MVGRQEGANHKKRSWLVLKAGPGRADGPGDCKCRSDWKAVGSWKKRESQALFHSNTVEARSRSLGPPGSLKQSKSRNSGKGCLKEQTDILKLPLIK</sequence>